<dbReference type="InterPro" id="IPR000571">
    <property type="entry name" value="Znf_CCCH"/>
</dbReference>
<feature type="compositionally biased region" description="Low complexity" evidence="5">
    <location>
        <begin position="49"/>
        <end position="63"/>
    </location>
</feature>
<evidence type="ECO:0000259" key="6">
    <source>
        <dbReference type="PROSITE" id="PS50103"/>
    </source>
</evidence>
<evidence type="ECO:0000256" key="3">
    <source>
        <dbReference type="ARBA" id="ARBA00022833"/>
    </source>
</evidence>
<comment type="caution">
    <text evidence="7">The sequence shown here is derived from an EMBL/GenBank/DDBJ whole genome shotgun (WGS) entry which is preliminary data.</text>
</comment>
<proteinExistence type="predicted"/>
<dbReference type="Pfam" id="PF00642">
    <property type="entry name" value="zf-CCCH"/>
    <property type="match status" value="1"/>
</dbReference>
<evidence type="ECO:0000256" key="5">
    <source>
        <dbReference type="SAM" id="MobiDB-lite"/>
    </source>
</evidence>
<gene>
    <name evidence="7" type="ORF">CPLU01_11480</name>
</gene>
<dbReference type="InterPro" id="IPR036855">
    <property type="entry name" value="Znf_CCCH_sf"/>
</dbReference>
<evidence type="ECO:0000313" key="8">
    <source>
        <dbReference type="Proteomes" id="UP000654918"/>
    </source>
</evidence>
<keyword evidence="3 4" id="KW-0862">Zinc</keyword>
<sequence length="293" mass="32568">MAPRMVSGRRPYQAANPCRFLLKTGGCRFGSSCKFSHDQSAQDNVHRNGQPSGSRPSSSSQPSDPEREKLETWRRLRPAPNLAGDRQTASYFHMAADLVDEDVSLAQQVIRDMASERRLLLLKDVLEGLSQNKTPTGMAMLWESRIFPLFRIILHPDIVDSIVVEQETATVYRALLGIDATRLKRLYDFVFGIVDHWSELPLDTTETTCTEVLSLGCGVLAKVIDTSTTNIVNAHFKSICGDSQMRLDAFGNQKEDFHTIQASKYLERVRRRLGIGQSLPEASHASASSGAMA</sequence>
<dbReference type="PROSITE" id="PS50103">
    <property type="entry name" value="ZF_C3H1"/>
    <property type="match status" value="1"/>
</dbReference>
<keyword evidence="7" id="KW-0378">Hydrolase</keyword>
<evidence type="ECO:0000256" key="4">
    <source>
        <dbReference type="PROSITE-ProRule" id="PRU00723"/>
    </source>
</evidence>
<keyword evidence="7" id="KW-0547">Nucleotide-binding</keyword>
<protein>
    <submittedName>
        <fullName evidence="7">Nf-x1 finger and helicase domain</fullName>
    </submittedName>
</protein>
<dbReference type="Gene3D" id="4.10.1000.10">
    <property type="entry name" value="Zinc finger, CCCH-type"/>
    <property type="match status" value="1"/>
</dbReference>
<feature type="domain" description="C3H1-type" evidence="6">
    <location>
        <begin position="12"/>
        <end position="40"/>
    </location>
</feature>
<reference evidence="7" key="1">
    <citation type="journal article" date="2020" name="Phytopathology">
        <title>Genome Sequence Resources of Colletotrichum truncatum, C. plurivorum, C. musicola, and C. sojae: Four Species Pathogenic to Soybean (Glycine max).</title>
        <authorList>
            <person name="Rogerio F."/>
            <person name="Boufleur T.R."/>
            <person name="Ciampi-Guillardi M."/>
            <person name="Sukno S.A."/>
            <person name="Thon M.R."/>
            <person name="Massola Junior N.S."/>
            <person name="Baroncelli R."/>
        </authorList>
    </citation>
    <scope>NUCLEOTIDE SEQUENCE</scope>
    <source>
        <strain evidence="7">LFN00145</strain>
    </source>
</reference>
<dbReference type="SUPFAM" id="SSF90229">
    <property type="entry name" value="CCCH zinc finger"/>
    <property type="match status" value="1"/>
</dbReference>
<dbReference type="Proteomes" id="UP000654918">
    <property type="component" value="Unassembled WGS sequence"/>
</dbReference>
<keyword evidence="7" id="KW-0347">Helicase</keyword>
<feature type="zinc finger region" description="C3H1-type" evidence="4">
    <location>
        <begin position="12"/>
        <end position="40"/>
    </location>
</feature>
<keyword evidence="8" id="KW-1185">Reference proteome</keyword>
<organism evidence="7 8">
    <name type="scientific">Colletotrichum plurivorum</name>
    <dbReference type="NCBI Taxonomy" id="2175906"/>
    <lineage>
        <taxon>Eukaryota</taxon>
        <taxon>Fungi</taxon>
        <taxon>Dikarya</taxon>
        <taxon>Ascomycota</taxon>
        <taxon>Pezizomycotina</taxon>
        <taxon>Sordariomycetes</taxon>
        <taxon>Hypocreomycetidae</taxon>
        <taxon>Glomerellales</taxon>
        <taxon>Glomerellaceae</taxon>
        <taxon>Colletotrichum</taxon>
        <taxon>Colletotrichum orchidearum species complex</taxon>
    </lineage>
</organism>
<evidence type="ECO:0000256" key="2">
    <source>
        <dbReference type="ARBA" id="ARBA00022771"/>
    </source>
</evidence>
<feature type="region of interest" description="Disordered" evidence="5">
    <location>
        <begin position="40"/>
        <end position="79"/>
    </location>
</feature>
<keyword evidence="1 4" id="KW-0479">Metal-binding</keyword>
<dbReference type="GO" id="GO:0004386">
    <property type="term" value="F:helicase activity"/>
    <property type="evidence" value="ECO:0007669"/>
    <property type="project" value="UniProtKB-KW"/>
</dbReference>
<dbReference type="AlphaFoldDB" id="A0A8H6N8I2"/>
<keyword evidence="7" id="KW-0067">ATP-binding</keyword>
<keyword evidence="2 4" id="KW-0863">Zinc-finger</keyword>
<evidence type="ECO:0000313" key="7">
    <source>
        <dbReference type="EMBL" id="KAF6823340.1"/>
    </source>
</evidence>
<accession>A0A8H6N8I2</accession>
<dbReference type="EMBL" id="WIGO01000215">
    <property type="protein sequence ID" value="KAF6823340.1"/>
    <property type="molecule type" value="Genomic_DNA"/>
</dbReference>
<evidence type="ECO:0000256" key="1">
    <source>
        <dbReference type="ARBA" id="ARBA00022723"/>
    </source>
</evidence>
<name>A0A8H6N8I2_9PEZI</name>
<dbReference type="GO" id="GO:0008270">
    <property type="term" value="F:zinc ion binding"/>
    <property type="evidence" value="ECO:0007669"/>
    <property type="project" value="UniProtKB-KW"/>
</dbReference>
<feature type="compositionally biased region" description="Basic and acidic residues" evidence="5">
    <location>
        <begin position="64"/>
        <end position="74"/>
    </location>
</feature>